<keyword evidence="8" id="KW-1185">Reference proteome</keyword>
<organism evidence="7 8">
    <name type="scientific">Paranoxybacillus vitaminiphilus</name>
    <dbReference type="NCBI Taxonomy" id="581036"/>
    <lineage>
        <taxon>Bacteria</taxon>
        <taxon>Bacillati</taxon>
        <taxon>Bacillota</taxon>
        <taxon>Bacilli</taxon>
        <taxon>Bacillales</taxon>
        <taxon>Anoxybacillaceae</taxon>
        <taxon>Paranoxybacillus</taxon>
    </lineage>
</organism>
<name>A0A327YEH9_9BACL</name>
<dbReference type="OrthoDB" id="2679475at2"/>
<comment type="subcellular location">
    <subcellularLocation>
        <location evidence="1">Endomembrane system</location>
        <topology evidence="1">Multi-pass membrane protein</topology>
    </subcellularLocation>
</comment>
<evidence type="ECO:0000313" key="8">
    <source>
        <dbReference type="Proteomes" id="UP000248555"/>
    </source>
</evidence>
<dbReference type="EMBL" id="QLMH01000006">
    <property type="protein sequence ID" value="RAK19430.1"/>
    <property type="molecule type" value="Genomic_DNA"/>
</dbReference>
<evidence type="ECO:0000256" key="2">
    <source>
        <dbReference type="ARBA" id="ARBA00022692"/>
    </source>
</evidence>
<dbReference type="InterPro" id="IPR010652">
    <property type="entry name" value="DUF1232"/>
</dbReference>
<reference evidence="7 8" key="1">
    <citation type="submission" date="2018-06" db="EMBL/GenBank/DDBJ databases">
        <title>Genomic Encyclopedia of Type Strains, Phase III (KMG-III): the genomes of soil and plant-associated and newly described type strains.</title>
        <authorList>
            <person name="Whitman W."/>
        </authorList>
    </citation>
    <scope>NUCLEOTIDE SEQUENCE [LARGE SCALE GENOMIC DNA]</scope>
    <source>
        <strain evidence="7 8">CGMCC 1.8979</strain>
    </source>
</reference>
<evidence type="ECO:0000259" key="6">
    <source>
        <dbReference type="Pfam" id="PF06803"/>
    </source>
</evidence>
<accession>A0A327YEH9</accession>
<keyword evidence="2 5" id="KW-0812">Transmembrane</keyword>
<gene>
    <name evidence="7" type="ORF">B0I26_10652</name>
</gene>
<evidence type="ECO:0000256" key="5">
    <source>
        <dbReference type="SAM" id="Phobius"/>
    </source>
</evidence>
<proteinExistence type="predicted"/>
<keyword evidence="4 5" id="KW-0472">Membrane</keyword>
<keyword evidence="3 5" id="KW-1133">Transmembrane helix</keyword>
<dbReference type="InterPro" id="IPR016941">
    <property type="entry name" value="UCP029962"/>
</dbReference>
<evidence type="ECO:0000256" key="1">
    <source>
        <dbReference type="ARBA" id="ARBA00004127"/>
    </source>
</evidence>
<comment type="caution">
    <text evidence="7">The sequence shown here is derived from an EMBL/GenBank/DDBJ whole genome shotgun (WGS) entry which is preliminary data.</text>
</comment>
<dbReference type="Pfam" id="PF06803">
    <property type="entry name" value="DUF1232"/>
    <property type="match status" value="1"/>
</dbReference>
<evidence type="ECO:0000256" key="4">
    <source>
        <dbReference type="ARBA" id="ARBA00023136"/>
    </source>
</evidence>
<sequence length="90" mass="10737">MRKLFKRVRFILKIRRFIPFLAEFFFSKEVSNVKKWLSVLFVALYMLLPLDIIPDFLGFFGIVDDVTVFMMILQQIIKMAPENLKNKYGV</sequence>
<dbReference type="AlphaFoldDB" id="A0A327YEH9"/>
<dbReference type="RefSeq" id="WP_111645090.1">
    <property type="nucleotide sequence ID" value="NZ_QLMH01000006.1"/>
</dbReference>
<evidence type="ECO:0000313" key="7">
    <source>
        <dbReference type="EMBL" id="RAK19430.1"/>
    </source>
</evidence>
<feature type="domain" description="DUF1232" evidence="6">
    <location>
        <begin position="36"/>
        <end position="70"/>
    </location>
</feature>
<dbReference type="PIRSF" id="PIRSF029962">
    <property type="entry name" value="UCP029962"/>
    <property type="match status" value="1"/>
</dbReference>
<feature type="transmembrane region" description="Helical" evidence="5">
    <location>
        <begin position="36"/>
        <end position="53"/>
    </location>
</feature>
<evidence type="ECO:0000256" key="3">
    <source>
        <dbReference type="ARBA" id="ARBA00022989"/>
    </source>
</evidence>
<protein>
    <submittedName>
        <fullName evidence="7">Uncharacterized protein DUF1232</fullName>
    </submittedName>
</protein>
<dbReference type="Proteomes" id="UP000248555">
    <property type="component" value="Unassembled WGS sequence"/>
</dbReference>
<dbReference type="GO" id="GO:0012505">
    <property type="term" value="C:endomembrane system"/>
    <property type="evidence" value="ECO:0007669"/>
    <property type="project" value="UniProtKB-SubCell"/>
</dbReference>